<evidence type="ECO:0000313" key="1">
    <source>
        <dbReference type="EMBL" id="KAG8461744.1"/>
    </source>
</evidence>
<organism evidence="1 2">
    <name type="scientific">Diacronema lutheri</name>
    <name type="common">Unicellular marine alga</name>
    <name type="synonym">Monochrysis lutheri</name>
    <dbReference type="NCBI Taxonomy" id="2081491"/>
    <lineage>
        <taxon>Eukaryota</taxon>
        <taxon>Haptista</taxon>
        <taxon>Haptophyta</taxon>
        <taxon>Pavlovophyceae</taxon>
        <taxon>Pavlovales</taxon>
        <taxon>Pavlovaceae</taxon>
        <taxon>Diacronema</taxon>
    </lineage>
</organism>
<keyword evidence="2" id="KW-1185">Reference proteome</keyword>
<sequence length="99" mass="10777">MDRLSVAALLGGHEAAFPVFSYIPHAIREDLVIVVHNVIALLLAARDDANEVDEGRALKALYALPTLAFRQQLDANEAARTRIQLCLLGRWETVGTPSG</sequence>
<proteinExistence type="predicted"/>
<evidence type="ECO:0000313" key="2">
    <source>
        <dbReference type="Proteomes" id="UP000751190"/>
    </source>
</evidence>
<reference evidence="1" key="1">
    <citation type="submission" date="2021-05" db="EMBL/GenBank/DDBJ databases">
        <title>The genome of the haptophyte Pavlova lutheri (Diacronema luteri, Pavlovales) - a model for lipid biosynthesis in eukaryotic algae.</title>
        <authorList>
            <person name="Hulatt C.J."/>
            <person name="Posewitz M.C."/>
        </authorList>
    </citation>
    <scope>NUCLEOTIDE SEQUENCE</scope>
    <source>
        <strain evidence="1">NIVA-4/92</strain>
    </source>
</reference>
<dbReference type="Proteomes" id="UP000751190">
    <property type="component" value="Unassembled WGS sequence"/>
</dbReference>
<name>A0A8J5XCG5_DIALT</name>
<accession>A0A8J5XCG5</accession>
<gene>
    <name evidence="1" type="ORF">KFE25_001362</name>
</gene>
<comment type="caution">
    <text evidence="1">The sequence shown here is derived from an EMBL/GenBank/DDBJ whole genome shotgun (WGS) entry which is preliminary data.</text>
</comment>
<protein>
    <submittedName>
        <fullName evidence="1">Uncharacterized protein</fullName>
    </submittedName>
</protein>
<dbReference type="EMBL" id="JAGTXO010000024">
    <property type="protein sequence ID" value="KAG8461744.1"/>
    <property type="molecule type" value="Genomic_DNA"/>
</dbReference>
<dbReference type="AlphaFoldDB" id="A0A8J5XCG5"/>